<dbReference type="SUPFAM" id="SSF46785">
    <property type="entry name" value="Winged helix' DNA-binding domain"/>
    <property type="match status" value="1"/>
</dbReference>
<dbReference type="Proteomes" id="UP000305546">
    <property type="component" value="Unassembled WGS sequence"/>
</dbReference>
<dbReference type="SUPFAM" id="SSF55781">
    <property type="entry name" value="GAF domain-like"/>
    <property type="match status" value="1"/>
</dbReference>
<comment type="caution">
    <text evidence="5">The sequence shown here is derived from an EMBL/GenBank/DDBJ whole genome shotgun (WGS) entry which is preliminary data.</text>
</comment>
<evidence type="ECO:0000256" key="3">
    <source>
        <dbReference type="ARBA" id="ARBA00023163"/>
    </source>
</evidence>
<dbReference type="Pfam" id="PF01614">
    <property type="entry name" value="IclR_C"/>
    <property type="match status" value="1"/>
</dbReference>
<protein>
    <submittedName>
        <fullName evidence="5">IclR family transcriptional regulator</fullName>
    </submittedName>
</protein>
<dbReference type="SMART" id="SM00346">
    <property type="entry name" value="HTH_ICLR"/>
    <property type="match status" value="1"/>
</dbReference>
<dbReference type="OrthoDB" id="9807558at2"/>
<dbReference type="PANTHER" id="PTHR30136:SF24">
    <property type="entry name" value="HTH-TYPE TRANSCRIPTIONAL REPRESSOR ALLR"/>
    <property type="match status" value="1"/>
</dbReference>
<dbReference type="PROSITE" id="PS51078">
    <property type="entry name" value="ICLR_ED"/>
    <property type="match status" value="1"/>
</dbReference>
<dbReference type="InterPro" id="IPR036390">
    <property type="entry name" value="WH_DNA-bd_sf"/>
</dbReference>
<dbReference type="Gene3D" id="1.10.10.10">
    <property type="entry name" value="Winged helix-like DNA-binding domain superfamily/Winged helix DNA-binding domain"/>
    <property type="match status" value="1"/>
</dbReference>
<feature type="domain" description="IclR-ED" evidence="4">
    <location>
        <begin position="76"/>
        <end position="259"/>
    </location>
</feature>
<dbReference type="InterPro" id="IPR050707">
    <property type="entry name" value="HTH_MetabolicPath_Reg"/>
</dbReference>
<keyword evidence="6" id="KW-1185">Reference proteome</keyword>
<dbReference type="GO" id="GO:0003677">
    <property type="term" value="F:DNA binding"/>
    <property type="evidence" value="ECO:0007669"/>
    <property type="project" value="UniProtKB-KW"/>
</dbReference>
<evidence type="ECO:0000259" key="4">
    <source>
        <dbReference type="PROSITE" id="PS51078"/>
    </source>
</evidence>
<name>A0A5C4M7U0_9PSEU</name>
<dbReference type="GO" id="GO:0045892">
    <property type="term" value="P:negative regulation of DNA-templated transcription"/>
    <property type="evidence" value="ECO:0007669"/>
    <property type="project" value="TreeGrafter"/>
</dbReference>
<keyword evidence="2" id="KW-0238">DNA-binding</keyword>
<dbReference type="Pfam" id="PF09339">
    <property type="entry name" value="HTH_IclR"/>
    <property type="match status" value="1"/>
</dbReference>
<evidence type="ECO:0000313" key="5">
    <source>
        <dbReference type="EMBL" id="TNC29435.1"/>
    </source>
</evidence>
<dbReference type="RefSeq" id="WP_139094506.1">
    <property type="nucleotide sequence ID" value="NZ_VDFW01000001.1"/>
</dbReference>
<dbReference type="InterPro" id="IPR036388">
    <property type="entry name" value="WH-like_DNA-bd_sf"/>
</dbReference>
<dbReference type="InterPro" id="IPR014757">
    <property type="entry name" value="Tscrpt_reg_IclR_C"/>
</dbReference>
<dbReference type="GO" id="GO:0003700">
    <property type="term" value="F:DNA-binding transcription factor activity"/>
    <property type="evidence" value="ECO:0007669"/>
    <property type="project" value="TreeGrafter"/>
</dbReference>
<dbReference type="PANTHER" id="PTHR30136">
    <property type="entry name" value="HELIX-TURN-HELIX TRANSCRIPTIONAL REGULATOR, ICLR FAMILY"/>
    <property type="match status" value="1"/>
</dbReference>
<dbReference type="EMBL" id="VDFW01000001">
    <property type="protein sequence ID" value="TNC29435.1"/>
    <property type="molecule type" value="Genomic_DNA"/>
</dbReference>
<dbReference type="Gene3D" id="3.30.450.40">
    <property type="match status" value="1"/>
</dbReference>
<keyword evidence="3" id="KW-0804">Transcription</keyword>
<dbReference type="AlphaFoldDB" id="A0A5C4M7U0"/>
<proteinExistence type="predicted"/>
<reference evidence="5 6" key="1">
    <citation type="submission" date="2019-06" db="EMBL/GenBank/DDBJ databases">
        <title>Amycolatopsis alkalitolerans sp. nov., isolated from Gastrodia elata Blume.</title>
        <authorList>
            <person name="Narsing Rao M.P."/>
            <person name="Li W.J."/>
        </authorList>
    </citation>
    <scope>NUCLEOTIDE SEQUENCE [LARGE SCALE GENOMIC DNA]</scope>
    <source>
        <strain evidence="5 6">SYSUP0005</strain>
    </source>
</reference>
<evidence type="ECO:0000313" key="6">
    <source>
        <dbReference type="Proteomes" id="UP000305546"/>
    </source>
</evidence>
<gene>
    <name evidence="5" type="ORF">FG385_00170</name>
</gene>
<accession>A0A5C4M7U0</accession>
<evidence type="ECO:0000256" key="2">
    <source>
        <dbReference type="ARBA" id="ARBA00023125"/>
    </source>
</evidence>
<dbReference type="InterPro" id="IPR005471">
    <property type="entry name" value="Tscrpt_reg_IclR_N"/>
</dbReference>
<evidence type="ECO:0000256" key="1">
    <source>
        <dbReference type="ARBA" id="ARBA00023015"/>
    </source>
</evidence>
<sequence>MSQQETSKAGGAMGSVASTFRVLEEVARRQPIGLRELARHLDMPKSTVHRCLVSLREVGWLYVVDPERARWGVTSKPLAIGLAAAGHINLRDVADAHLEDLRAATKETVHMSVREGYTLVLLVRKDGLQAIRTFIALGTKVPIHATSSGIAVMSRMSAEEVETVLDRSLEKYTDATPVSRETVLAEVERARELGYAVNGAGWCRPEVAGISAAVVGGGGQPLAALTISLPVNHLQVVDVAAFGQLVAETAGAISKDLQHL</sequence>
<keyword evidence="1" id="KW-0805">Transcription regulation</keyword>
<dbReference type="InterPro" id="IPR029016">
    <property type="entry name" value="GAF-like_dom_sf"/>
</dbReference>
<organism evidence="5 6">
    <name type="scientific">Amycolatopsis alkalitolerans</name>
    <dbReference type="NCBI Taxonomy" id="2547244"/>
    <lineage>
        <taxon>Bacteria</taxon>
        <taxon>Bacillati</taxon>
        <taxon>Actinomycetota</taxon>
        <taxon>Actinomycetes</taxon>
        <taxon>Pseudonocardiales</taxon>
        <taxon>Pseudonocardiaceae</taxon>
        <taxon>Amycolatopsis</taxon>
    </lineage>
</organism>